<feature type="transmembrane region" description="Helical" evidence="6">
    <location>
        <begin position="48"/>
        <end position="67"/>
    </location>
</feature>
<dbReference type="AlphaFoldDB" id="A0A2W2ASP3"/>
<dbReference type="Pfam" id="PF00892">
    <property type="entry name" value="EamA"/>
    <property type="match status" value="1"/>
</dbReference>
<evidence type="ECO:0000313" key="8">
    <source>
        <dbReference type="EMBL" id="PZF70964.1"/>
    </source>
</evidence>
<accession>A0A2W2ASP3</accession>
<reference evidence="8 9" key="1">
    <citation type="submission" date="2018-06" db="EMBL/GenBank/DDBJ databases">
        <title>Mucibacter soli gen. nov., sp. nov., a new member of the family Chitinophagaceae producing mucin.</title>
        <authorList>
            <person name="Kim M.-K."/>
            <person name="Park S."/>
            <person name="Kim T.-S."/>
            <person name="Joung Y."/>
            <person name="Han J.-H."/>
            <person name="Kim S.B."/>
        </authorList>
    </citation>
    <scope>NUCLEOTIDE SEQUENCE [LARGE SCALE GENOMIC DNA]</scope>
    <source>
        <strain evidence="8 9">R1-15</strain>
    </source>
</reference>
<evidence type="ECO:0000256" key="4">
    <source>
        <dbReference type="ARBA" id="ARBA00022989"/>
    </source>
</evidence>
<feature type="transmembrane region" description="Helical" evidence="6">
    <location>
        <begin position="169"/>
        <end position="186"/>
    </location>
</feature>
<comment type="similarity">
    <text evidence="2">Belongs to the EamA transporter family.</text>
</comment>
<evidence type="ECO:0000313" key="9">
    <source>
        <dbReference type="Proteomes" id="UP000248745"/>
    </source>
</evidence>
<feature type="domain" description="EamA" evidence="7">
    <location>
        <begin position="50"/>
        <end position="186"/>
    </location>
</feature>
<protein>
    <recommendedName>
        <fullName evidence="7">EamA domain-containing protein</fullName>
    </recommendedName>
</protein>
<dbReference type="Gene3D" id="1.10.3730.20">
    <property type="match status" value="1"/>
</dbReference>
<keyword evidence="4 6" id="KW-1133">Transmembrane helix</keyword>
<feature type="transmembrane region" description="Helical" evidence="6">
    <location>
        <begin position="17"/>
        <end position="36"/>
    </location>
</feature>
<comment type="caution">
    <text evidence="8">The sequence shown here is derived from an EMBL/GenBank/DDBJ whole genome shotgun (WGS) entry which is preliminary data.</text>
</comment>
<dbReference type="GO" id="GO:0016020">
    <property type="term" value="C:membrane"/>
    <property type="evidence" value="ECO:0007669"/>
    <property type="project" value="UniProtKB-SubCell"/>
</dbReference>
<dbReference type="EMBL" id="QKTW01000028">
    <property type="protein sequence ID" value="PZF70964.1"/>
    <property type="molecule type" value="Genomic_DNA"/>
</dbReference>
<evidence type="ECO:0000256" key="5">
    <source>
        <dbReference type="ARBA" id="ARBA00023136"/>
    </source>
</evidence>
<dbReference type="Proteomes" id="UP000248745">
    <property type="component" value="Unassembled WGS sequence"/>
</dbReference>
<feature type="transmembrane region" description="Helical" evidence="6">
    <location>
        <begin position="147"/>
        <end position="163"/>
    </location>
</feature>
<evidence type="ECO:0000256" key="2">
    <source>
        <dbReference type="ARBA" id="ARBA00007362"/>
    </source>
</evidence>
<feature type="transmembrane region" description="Helical" evidence="6">
    <location>
        <begin position="116"/>
        <end position="135"/>
    </location>
</feature>
<feature type="transmembrane region" description="Helical" evidence="6">
    <location>
        <begin position="79"/>
        <end position="96"/>
    </location>
</feature>
<dbReference type="InterPro" id="IPR037185">
    <property type="entry name" value="EmrE-like"/>
</dbReference>
<evidence type="ECO:0000256" key="6">
    <source>
        <dbReference type="SAM" id="Phobius"/>
    </source>
</evidence>
<dbReference type="PANTHER" id="PTHR32322">
    <property type="entry name" value="INNER MEMBRANE TRANSPORTER"/>
    <property type="match status" value="1"/>
</dbReference>
<dbReference type="InterPro" id="IPR000620">
    <property type="entry name" value="EamA_dom"/>
</dbReference>
<dbReference type="PANTHER" id="PTHR32322:SF2">
    <property type="entry name" value="EAMA DOMAIN-CONTAINING PROTEIN"/>
    <property type="match status" value="1"/>
</dbReference>
<sequence length="213" mass="23061">MPISAVIINITTGKDKLNSLIGIGMLLGLFGVAVIFKDNVSDLSNADYLLGIAVLFIATTAWAMGSIMNKRRTGAVNPIFNSGLQLFFGGVIMLFISPVTDDYSTIDMNAREGLWALAYLIVFGSVLAFAAYMYALKELPVGLVTSYAYVNPLVAVVLGYLVLDETLNWYTALAFVFVIGGVYLVNRGYRKQHALQEKLNNDAKLNGAIATEA</sequence>
<evidence type="ECO:0000256" key="1">
    <source>
        <dbReference type="ARBA" id="ARBA00004141"/>
    </source>
</evidence>
<dbReference type="SUPFAM" id="SSF103481">
    <property type="entry name" value="Multidrug resistance efflux transporter EmrE"/>
    <property type="match status" value="1"/>
</dbReference>
<gene>
    <name evidence="8" type="ORF">DN068_21100</name>
</gene>
<keyword evidence="5 6" id="KW-0472">Membrane</keyword>
<organism evidence="8 9">
    <name type="scientific">Taibaiella soli</name>
    <dbReference type="NCBI Taxonomy" id="1649169"/>
    <lineage>
        <taxon>Bacteria</taxon>
        <taxon>Pseudomonadati</taxon>
        <taxon>Bacteroidota</taxon>
        <taxon>Chitinophagia</taxon>
        <taxon>Chitinophagales</taxon>
        <taxon>Chitinophagaceae</taxon>
        <taxon>Taibaiella</taxon>
    </lineage>
</organism>
<comment type="subcellular location">
    <subcellularLocation>
        <location evidence="1">Membrane</location>
        <topology evidence="1">Multi-pass membrane protein</topology>
    </subcellularLocation>
</comment>
<keyword evidence="3 6" id="KW-0812">Transmembrane</keyword>
<proteinExistence type="inferred from homology"/>
<keyword evidence="9" id="KW-1185">Reference proteome</keyword>
<evidence type="ECO:0000259" key="7">
    <source>
        <dbReference type="Pfam" id="PF00892"/>
    </source>
</evidence>
<dbReference type="InterPro" id="IPR050638">
    <property type="entry name" value="AA-Vitamin_Transporters"/>
</dbReference>
<name>A0A2W2ASP3_9BACT</name>
<evidence type="ECO:0000256" key="3">
    <source>
        <dbReference type="ARBA" id="ARBA00022692"/>
    </source>
</evidence>